<feature type="region of interest" description="Disordered" evidence="1">
    <location>
        <begin position="261"/>
        <end position="298"/>
    </location>
</feature>
<evidence type="ECO:0000256" key="1">
    <source>
        <dbReference type="SAM" id="MobiDB-lite"/>
    </source>
</evidence>
<dbReference type="HOGENOM" id="CLU_849982_0_0_1"/>
<name>B9WE60_CANDC</name>
<dbReference type="GeneID" id="8046622"/>
<proteinExistence type="predicted"/>
<dbReference type="Proteomes" id="UP000002605">
    <property type="component" value="Chromosome 3"/>
</dbReference>
<evidence type="ECO:0000313" key="2">
    <source>
        <dbReference type="CGD" id="CAL0000171713"/>
    </source>
</evidence>
<dbReference type="VEuPathDB" id="FungiDB:CD36_84650"/>
<sequence>MLITLSKMNHSYTYTKNFIQDQVNILNESYKINSQIRSILSEQEEITESELQTILNLLNNEIKECNNELFPSQINNQIVSQILKLEKQKLKIVNSQLLKINSFIEPITLPDFDNLTNQDQNKKLAELTAQIKELPNSKYLFVSSTDTTDIQDEYDLDDDDNDPVHDEQVENNETDEANTNIVQDDQEEAISSEQMKKEFIEEIANEVNVSNVQPDQELIDKYDKLRTDLINISDRLKYKSGKLEYLSGLHQTLSEIVGVRSTVSNSQHPESNQIYDSDEEVNTPNDHETNLLSGPDNTRTSIQSELNRFRMLVEKISYKVNTKNLTADNLREKLQEINQNPGRTT</sequence>
<dbReference type="EMBL" id="FM992690">
    <property type="protein sequence ID" value="CAX42971.1"/>
    <property type="molecule type" value="Genomic_DNA"/>
</dbReference>
<dbReference type="eggNOG" id="ENOG502RQ12">
    <property type="taxonomic scope" value="Eukaryota"/>
</dbReference>
<dbReference type="KEGG" id="cdu:CD36_84650"/>
<feature type="region of interest" description="Disordered" evidence="1">
    <location>
        <begin position="151"/>
        <end position="178"/>
    </location>
</feature>
<dbReference type="Pfam" id="PF13093">
    <property type="entry name" value="FTA4"/>
    <property type="match status" value="1"/>
</dbReference>
<feature type="compositionally biased region" description="Acidic residues" evidence="1">
    <location>
        <begin position="151"/>
        <end position="161"/>
    </location>
</feature>
<dbReference type="InterPro" id="IPR025207">
    <property type="entry name" value="Sim4_Fta4"/>
</dbReference>
<keyword evidence="4" id="KW-1185">Reference proteome</keyword>
<evidence type="ECO:0000313" key="4">
    <source>
        <dbReference type="Proteomes" id="UP000002605"/>
    </source>
</evidence>
<dbReference type="GO" id="GO:0031511">
    <property type="term" value="C:Mis6-Sim4 complex"/>
    <property type="evidence" value="ECO:0007669"/>
    <property type="project" value="InterPro"/>
</dbReference>
<dbReference type="AlphaFoldDB" id="B9WE60"/>
<dbReference type="RefSeq" id="XP_002419377.1">
    <property type="nucleotide sequence ID" value="XM_002419332.1"/>
</dbReference>
<dbReference type="OrthoDB" id="21214at2759"/>
<organism evidence="3 4">
    <name type="scientific">Candida dubliniensis (strain CD36 / ATCC MYA-646 / CBS 7987 / NCPF 3949 / NRRL Y-17841)</name>
    <name type="common">Yeast</name>
    <dbReference type="NCBI Taxonomy" id="573826"/>
    <lineage>
        <taxon>Eukaryota</taxon>
        <taxon>Fungi</taxon>
        <taxon>Dikarya</taxon>
        <taxon>Ascomycota</taxon>
        <taxon>Saccharomycotina</taxon>
        <taxon>Pichiomycetes</taxon>
        <taxon>Debaryomycetaceae</taxon>
        <taxon>Candida/Lodderomyces clade</taxon>
        <taxon>Candida</taxon>
    </lineage>
</organism>
<protein>
    <submittedName>
        <fullName evidence="3">Uncharacterized protein</fullName>
    </submittedName>
</protein>
<evidence type="ECO:0000313" key="3">
    <source>
        <dbReference type="EMBL" id="CAX42971.1"/>
    </source>
</evidence>
<gene>
    <name evidence="2" type="ordered locus">Cd36_84650</name>
    <name evidence="3" type="ORF">CD36_84650</name>
</gene>
<dbReference type="CGD" id="CAL0000171713">
    <property type="gene designation" value="Cd36_84650"/>
</dbReference>
<reference evidence="3 4" key="1">
    <citation type="journal article" date="2009" name="Genome Res.">
        <title>Comparative genomics of the fungal pathogens Candida dubliniensis and Candida albicans.</title>
        <authorList>
            <person name="Jackson A.P."/>
            <person name="Gamble J.A."/>
            <person name="Yeomans T."/>
            <person name="Moran G.P."/>
            <person name="Saunders D."/>
            <person name="Harris D."/>
            <person name="Aslett M."/>
            <person name="Barrell J.F."/>
            <person name="Butler G."/>
            <person name="Citiulo F."/>
            <person name="Coleman D.C."/>
            <person name="de Groot P.W.J."/>
            <person name="Goodwin T.J."/>
            <person name="Quail M.A."/>
            <person name="McQuillan J."/>
            <person name="Munro C.A."/>
            <person name="Pain A."/>
            <person name="Poulter R.T."/>
            <person name="Rajandream M.A."/>
            <person name="Renauld H."/>
            <person name="Spiering M.J."/>
            <person name="Tivey A."/>
            <person name="Gow N.A.R."/>
            <person name="Barrell B."/>
            <person name="Sullivan D.J."/>
            <person name="Berriman M."/>
        </authorList>
    </citation>
    <scope>NUCLEOTIDE SEQUENCE [LARGE SCALE GENOMIC DNA]</scope>
    <source>
        <strain evidence="4">CD36 / ATCC MYA-646 / CBS 7987 / NCPF 3949 / NRRL Y-17841</strain>
    </source>
</reference>
<feature type="compositionally biased region" description="Polar residues" evidence="1">
    <location>
        <begin position="261"/>
        <end position="275"/>
    </location>
</feature>
<accession>B9WE60</accession>